<keyword evidence="2" id="KW-1185">Reference proteome</keyword>
<evidence type="ECO:0000313" key="1">
    <source>
        <dbReference type="EMBL" id="NBJ93586.1"/>
    </source>
</evidence>
<evidence type="ECO:0000313" key="2">
    <source>
        <dbReference type="Proteomes" id="UP001154420"/>
    </source>
</evidence>
<proteinExistence type="predicted"/>
<accession>A0A9X5BGC7</accession>
<name>A0A9X5BGC7_9FIRM</name>
<protein>
    <submittedName>
        <fullName evidence="1">Uncharacterized protein</fullName>
    </submittedName>
</protein>
<dbReference type="Proteomes" id="UP001154420">
    <property type="component" value="Unassembled WGS sequence"/>
</dbReference>
<comment type="caution">
    <text evidence="1">The sequence shown here is derived from an EMBL/GenBank/DDBJ whole genome shotgun (WGS) entry which is preliminary data.</text>
</comment>
<dbReference type="RefSeq" id="WP_160560661.1">
    <property type="nucleotide sequence ID" value="NZ_QZDT01000021.1"/>
</dbReference>
<dbReference type="OrthoDB" id="9799440at2"/>
<reference evidence="1" key="1">
    <citation type="submission" date="2018-09" db="EMBL/GenBank/DDBJ databases">
        <title>Murine metabolic-syndrome-specific gut microbial biobank.</title>
        <authorList>
            <person name="Liu C."/>
        </authorList>
    </citation>
    <scope>NUCLEOTIDE SEQUENCE</scope>
    <source>
        <strain evidence="1">D42-62</strain>
    </source>
</reference>
<sequence>MLQSQIEMHFTEILHLSKQLRALSKIVKNFSEVELMQEICEIKVGWNSECADVLAQKEGKILEGISIEAEKMNKVAEEMEEWAKKMYQSEMTNSQIAVFRSYR</sequence>
<organism evidence="1 2">
    <name type="scientific">Parablautia muri</name>
    <dbReference type="NCBI Taxonomy" id="2320879"/>
    <lineage>
        <taxon>Bacteria</taxon>
        <taxon>Bacillati</taxon>
        <taxon>Bacillota</taxon>
        <taxon>Clostridia</taxon>
        <taxon>Lachnospirales</taxon>
        <taxon>Lachnospiraceae</taxon>
        <taxon>Parablautia</taxon>
    </lineage>
</organism>
<dbReference type="EMBL" id="QZDT01000021">
    <property type="protein sequence ID" value="NBJ93586.1"/>
    <property type="molecule type" value="Genomic_DNA"/>
</dbReference>
<gene>
    <name evidence="1" type="ORF">D5281_13530</name>
</gene>
<dbReference type="AlphaFoldDB" id="A0A9X5BGC7"/>